<dbReference type="PANTHER" id="PTHR47074">
    <property type="entry name" value="BNAC02G40300D PROTEIN"/>
    <property type="match status" value="1"/>
</dbReference>
<sequence length="152" mass="16961">MKLPSLHPISWASDLLMDGLCNDKERGIFIIGMYALWMLRNQRRHGDNHKLVSAAVRWSLDTAIDLWNLNKPMNSVKERNNVQQWHAPPAGWFKCNTDGAFYPDQGQGPSGVALRNDSGLFAGGQARWYPQGLDALTLEALACRDGAVLARD</sequence>
<evidence type="ECO:0000313" key="2">
    <source>
        <dbReference type="Proteomes" id="UP000604825"/>
    </source>
</evidence>
<proteinExistence type="predicted"/>
<dbReference type="Proteomes" id="UP000604825">
    <property type="component" value="Unassembled WGS sequence"/>
</dbReference>
<evidence type="ECO:0000313" key="1">
    <source>
        <dbReference type="EMBL" id="CAD6219989.1"/>
    </source>
</evidence>
<protein>
    <recommendedName>
        <fullName evidence="3">RNase H type-1 domain-containing protein</fullName>
    </recommendedName>
</protein>
<name>A0A811NF47_9POAL</name>
<dbReference type="AlphaFoldDB" id="A0A811NF47"/>
<keyword evidence="2" id="KW-1185">Reference proteome</keyword>
<gene>
    <name evidence="1" type="ORF">NCGR_LOCUS13576</name>
</gene>
<dbReference type="InterPro" id="IPR052929">
    <property type="entry name" value="RNase_H-like_EbsB-rel"/>
</dbReference>
<dbReference type="PANTHER" id="PTHR47074:SF11">
    <property type="entry name" value="REVERSE TRANSCRIPTASE-LIKE PROTEIN"/>
    <property type="match status" value="1"/>
</dbReference>
<dbReference type="OrthoDB" id="663515at2759"/>
<reference evidence="1" key="1">
    <citation type="submission" date="2020-10" db="EMBL/GenBank/DDBJ databases">
        <authorList>
            <person name="Han B."/>
            <person name="Lu T."/>
            <person name="Zhao Q."/>
            <person name="Huang X."/>
            <person name="Zhao Y."/>
        </authorList>
    </citation>
    <scope>NUCLEOTIDE SEQUENCE</scope>
</reference>
<evidence type="ECO:0008006" key="3">
    <source>
        <dbReference type="Google" id="ProtNLM"/>
    </source>
</evidence>
<comment type="caution">
    <text evidence="1">The sequence shown here is derived from an EMBL/GenBank/DDBJ whole genome shotgun (WGS) entry which is preliminary data.</text>
</comment>
<organism evidence="1 2">
    <name type="scientific">Miscanthus lutarioriparius</name>
    <dbReference type="NCBI Taxonomy" id="422564"/>
    <lineage>
        <taxon>Eukaryota</taxon>
        <taxon>Viridiplantae</taxon>
        <taxon>Streptophyta</taxon>
        <taxon>Embryophyta</taxon>
        <taxon>Tracheophyta</taxon>
        <taxon>Spermatophyta</taxon>
        <taxon>Magnoliopsida</taxon>
        <taxon>Liliopsida</taxon>
        <taxon>Poales</taxon>
        <taxon>Poaceae</taxon>
        <taxon>PACMAD clade</taxon>
        <taxon>Panicoideae</taxon>
        <taxon>Andropogonodae</taxon>
        <taxon>Andropogoneae</taxon>
        <taxon>Saccharinae</taxon>
        <taxon>Miscanthus</taxon>
    </lineage>
</organism>
<accession>A0A811NF47</accession>
<dbReference type="EMBL" id="CAJGYO010000003">
    <property type="protein sequence ID" value="CAD6219989.1"/>
    <property type="molecule type" value="Genomic_DNA"/>
</dbReference>